<dbReference type="InterPro" id="IPR048749">
    <property type="entry name" value="SLX1_C"/>
</dbReference>
<evidence type="ECO:0000313" key="3">
    <source>
        <dbReference type="Ensembl" id="ENSCPBP00000017231.1"/>
    </source>
</evidence>
<feature type="domain" description="Structure-specific endonuclease subunit SLX1 C-terminal" evidence="2">
    <location>
        <begin position="74"/>
        <end position="119"/>
    </location>
</feature>
<dbReference type="AlphaFoldDB" id="A0A8C3HF57"/>
<accession>A0A8C3HF57</accession>
<feature type="compositionally biased region" description="Basic residues" evidence="1">
    <location>
        <begin position="24"/>
        <end position="33"/>
    </location>
</feature>
<organism evidence="3 4">
    <name type="scientific">Chrysemys picta bellii</name>
    <name type="common">Western painted turtle</name>
    <name type="synonym">Emys bellii</name>
    <dbReference type="NCBI Taxonomy" id="8478"/>
    <lineage>
        <taxon>Eukaryota</taxon>
        <taxon>Metazoa</taxon>
        <taxon>Chordata</taxon>
        <taxon>Craniata</taxon>
        <taxon>Vertebrata</taxon>
        <taxon>Euteleostomi</taxon>
        <taxon>Archelosauria</taxon>
        <taxon>Testudinata</taxon>
        <taxon>Testudines</taxon>
        <taxon>Cryptodira</taxon>
        <taxon>Durocryptodira</taxon>
        <taxon>Testudinoidea</taxon>
        <taxon>Emydidae</taxon>
        <taxon>Chrysemys</taxon>
    </lineage>
</organism>
<dbReference type="Proteomes" id="UP000694380">
    <property type="component" value="Unplaced"/>
</dbReference>
<name>A0A8C3HF57_CHRPI</name>
<feature type="region of interest" description="Disordered" evidence="1">
    <location>
        <begin position="1"/>
        <end position="47"/>
    </location>
</feature>
<reference evidence="3" key="2">
    <citation type="submission" date="2025-09" db="UniProtKB">
        <authorList>
            <consortium name="Ensembl"/>
        </authorList>
    </citation>
    <scope>IDENTIFICATION</scope>
</reference>
<evidence type="ECO:0000313" key="4">
    <source>
        <dbReference type="Proteomes" id="UP000694380"/>
    </source>
</evidence>
<dbReference type="Pfam" id="PF21202">
    <property type="entry name" value="SLX1_C"/>
    <property type="match status" value="1"/>
</dbReference>
<evidence type="ECO:0000256" key="1">
    <source>
        <dbReference type="SAM" id="MobiDB-lite"/>
    </source>
</evidence>
<proteinExistence type="predicted"/>
<protein>
    <recommendedName>
        <fullName evidence="2">Structure-specific endonuclease subunit SLX1 C-terminal domain-containing protein</fullName>
    </recommendedName>
</protein>
<keyword evidence="4" id="KW-1185">Reference proteome</keyword>
<reference evidence="3" key="1">
    <citation type="submission" date="2025-08" db="UniProtKB">
        <authorList>
            <consortium name="Ensembl"/>
        </authorList>
    </citation>
    <scope>IDENTIFICATION</scope>
</reference>
<dbReference type="Ensembl" id="ENSCPBT00000020386.1">
    <property type="protein sequence ID" value="ENSCPBP00000017231.1"/>
    <property type="gene ID" value="ENSCPBG00000012641.1"/>
</dbReference>
<evidence type="ECO:0000259" key="2">
    <source>
        <dbReference type="Pfam" id="PF21202"/>
    </source>
</evidence>
<sequence length="149" mass="15987">MRHSPELLQTELGWGRASRNATNRIHRGKRRCPKAPISGSRLVPVPGLGPGGGSRMGGIWGVGAVPPHTSVSPLQDADDPPLRCFHPGCPLAAHPACLAREFLREEPEQILPVEGRCPGYGARGIPWGRGDLQGGQGWDAGHWTEELQT</sequence>
<dbReference type="InterPro" id="IPR013083">
    <property type="entry name" value="Znf_RING/FYVE/PHD"/>
</dbReference>
<dbReference type="Gene3D" id="3.30.40.10">
    <property type="entry name" value="Zinc/RING finger domain, C3HC4 (zinc finger)"/>
    <property type="match status" value="1"/>
</dbReference>